<keyword evidence="1" id="KW-0812">Transmembrane</keyword>
<dbReference type="Proteomes" id="UP001279734">
    <property type="component" value="Unassembled WGS sequence"/>
</dbReference>
<organism evidence="2 3">
    <name type="scientific">Nepenthes gracilis</name>
    <name type="common">Slender pitcher plant</name>
    <dbReference type="NCBI Taxonomy" id="150966"/>
    <lineage>
        <taxon>Eukaryota</taxon>
        <taxon>Viridiplantae</taxon>
        <taxon>Streptophyta</taxon>
        <taxon>Embryophyta</taxon>
        <taxon>Tracheophyta</taxon>
        <taxon>Spermatophyta</taxon>
        <taxon>Magnoliopsida</taxon>
        <taxon>eudicotyledons</taxon>
        <taxon>Gunneridae</taxon>
        <taxon>Pentapetalae</taxon>
        <taxon>Caryophyllales</taxon>
        <taxon>Nepenthaceae</taxon>
        <taxon>Nepenthes</taxon>
    </lineage>
</organism>
<dbReference type="EMBL" id="BSYO01000001">
    <property type="protein sequence ID" value="GMG98837.1"/>
    <property type="molecule type" value="Genomic_DNA"/>
</dbReference>
<evidence type="ECO:0000313" key="2">
    <source>
        <dbReference type="EMBL" id="GMG98837.1"/>
    </source>
</evidence>
<proteinExistence type="predicted"/>
<sequence>MPGRRGLGSVRRFAIVGGFFPCPAALLFPCLPPSFPKKQYHWKVLLQETWKIFSNLVSIARISSLASGENKRDYLILLCCFDSHHILILVLKE</sequence>
<name>A0AAD3P5P9_NEPGR</name>
<comment type="caution">
    <text evidence="2">The sequence shown here is derived from an EMBL/GenBank/DDBJ whole genome shotgun (WGS) entry which is preliminary data.</text>
</comment>
<evidence type="ECO:0000313" key="3">
    <source>
        <dbReference type="Proteomes" id="UP001279734"/>
    </source>
</evidence>
<dbReference type="AlphaFoldDB" id="A0AAD3P5P9"/>
<keyword evidence="1" id="KW-0472">Membrane</keyword>
<accession>A0AAD3P5P9</accession>
<gene>
    <name evidence="2" type="ORF">Nepgr_000677</name>
</gene>
<feature type="transmembrane region" description="Helical" evidence="1">
    <location>
        <begin position="12"/>
        <end position="35"/>
    </location>
</feature>
<protein>
    <submittedName>
        <fullName evidence="2">Uncharacterized protein</fullName>
    </submittedName>
</protein>
<evidence type="ECO:0000256" key="1">
    <source>
        <dbReference type="SAM" id="Phobius"/>
    </source>
</evidence>
<keyword evidence="1" id="KW-1133">Transmembrane helix</keyword>
<keyword evidence="3" id="KW-1185">Reference proteome</keyword>
<reference evidence="2" key="1">
    <citation type="submission" date="2023-05" db="EMBL/GenBank/DDBJ databases">
        <title>Nepenthes gracilis genome sequencing.</title>
        <authorList>
            <person name="Fukushima K."/>
        </authorList>
    </citation>
    <scope>NUCLEOTIDE SEQUENCE</scope>
    <source>
        <strain evidence="2">SING2019-196</strain>
    </source>
</reference>